<proteinExistence type="inferred from homology"/>
<gene>
    <name evidence="5" type="primary">napD_2</name>
    <name evidence="4" type="synonym">napD</name>
    <name evidence="5" type="ORF">TUM4438_29460</name>
</gene>
<sequence>MSVICQITEGKQMSQEFHITSLVVHAAPHAVAEINNRISALSGTEIHAVTDEGKFVVTVEGDTQRAILDSVEAINALEGVLNSSLIYHQVDPVEKKSEEHHEH</sequence>
<evidence type="ECO:0000313" key="6">
    <source>
        <dbReference type="Proteomes" id="UP000887104"/>
    </source>
</evidence>
<organism evidence="5 6">
    <name type="scientific">Shewanella sairae</name>
    <dbReference type="NCBI Taxonomy" id="190310"/>
    <lineage>
        <taxon>Bacteria</taxon>
        <taxon>Pseudomonadati</taxon>
        <taxon>Pseudomonadota</taxon>
        <taxon>Gammaproteobacteria</taxon>
        <taxon>Alteromonadales</taxon>
        <taxon>Shewanellaceae</taxon>
        <taxon>Shewanella</taxon>
    </lineage>
</organism>
<dbReference type="PANTHER" id="PTHR38603">
    <property type="entry name" value="CHAPERONE NAPD"/>
    <property type="match status" value="1"/>
</dbReference>
<dbReference type="PANTHER" id="PTHR38603:SF1">
    <property type="entry name" value="CHAPERONE NAPD"/>
    <property type="match status" value="1"/>
</dbReference>
<evidence type="ECO:0000256" key="4">
    <source>
        <dbReference type="HAMAP-Rule" id="MF_02200"/>
    </source>
</evidence>
<dbReference type="InterPro" id="IPR005623">
    <property type="entry name" value="Chaperone_NapD_NO3_reduct"/>
</dbReference>
<protein>
    <recommendedName>
        <fullName evidence="4">Chaperone NapD</fullName>
    </recommendedName>
    <alternativeName>
        <fullName evidence="4">NapA signal peptide-binding chaperone NapD</fullName>
    </alternativeName>
</protein>
<comment type="function">
    <text evidence="4">Chaperone for NapA, the catalytic subunit of the periplasmic nitrate reductase. It binds directly and specifically to the twin-arginine signal peptide of NapA, preventing premature interaction with the Tat translocase and premature export.</text>
</comment>
<dbReference type="HAMAP" id="MF_02200">
    <property type="entry name" value="NapD"/>
    <property type="match status" value="1"/>
</dbReference>
<dbReference type="EMBL" id="BPEY01000056">
    <property type="protein sequence ID" value="GIU48325.1"/>
    <property type="molecule type" value="Genomic_DNA"/>
</dbReference>
<evidence type="ECO:0000256" key="3">
    <source>
        <dbReference type="ARBA" id="ARBA00023186"/>
    </source>
</evidence>
<evidence type="ECO:0000313" key="5">
    <source>
        <dbReference type="EMBL" id="GIU48325.1"/>
    </source>
</evidence>
<dbReference type="Gene3D" id="3.30.70.920">
    <property type="match status" value="1"/>
</dbReference>
<comment type="subunit">
    <text evidence="4">Interacts with the cytoplasmic NapA precursor.</text>
</comment>
<comment type="similarity">
    <text evidence="4">Belongs to the NapD family.</text>
</comment>
<comment type="subcellular location">
    <subcellularLocation>
        <location evidence="1 4">Cytoplasm</location>
    </subcellularLocation>
</comment>
<comment type="caution">
    <text evidence="5">The sequence shown here is derived from an EMBL/GenBank/DDBJ whole genome shotgun (WGS) entry which is preliminary data.</text>
</comment>
<keyword evidence="6" id="KW-1185">Reference proteome</keyword>
<evidence type="ECO:0000256" key="2">
    <source>
        <dbReference type="ARBA" id="ARBA00022490"/>
    </source>
</evidence>
<evidence type="ECO:0000256" key="1">
    <source>
        <dbReference type="ARBA" id="ARBA00004496"/>
    </source>
</evidence>
<reference evidence="5" key="1">
    <citation type="submission" date="2021-05" db="EMBL/GenBank/DDBJ databases">
        <title>Molecular characterization for Shewanella algae harboring chromosomal blaOXA-55-like strains isolated from clinical and environment sample.</title>
        <authorList>
            <person name="Ohama Y."/>
            <person name="Aoki K."/>
            <person name="Harada S."/>
            <person name="Moriya K."/>
            <person name="Ishii Y."/>
            <person name="Tateda K."/>
        </authorList>
    </citation>
    <scope>NUCLEOTIDE SEQUENCE</scope>
    <source>
        <strain evidence="5">JCM 11563</strain>
    </source>
</reference>
<dbReference type="Pfam" id="PF03927">
    <property type="entry name" value="NapD"/>
    <property type="match status" value="1"/>
</dbReference>
<keyword evidence="3 4" id="KW-0143">Chaperone</keyword>
<name>A0ABQ4PKC5_9GAMM</name>
<keyword evidence="2 4" id="KW-0963">Cytoplasm</keyword>
<accession>A0ABQ4PKC5</accession>
<dbReference type="Proteomes" id="UP000887104">
    <property type="component" value="Unassembled WGS sequence"/>
</dbReference>